<sequence length="105" mass="11850">MPILTKCLIFSVLRTVLSSPLGIRLNERDNSFVWASVGDSWAAGVSYSTTQHTDYDDDKNGCHRWKDSYGPIMERNTTWTTGLQTFNFAACMPISLCSSYYVPLK</sequence>
<gene>
    <name evidence="2" type="ORF">RRF57_002217</name>
</gene>
<reference evidence="2 3" key="1">
    <citation type="submission" date="2023-10" db="EMBL/GenBank/DDBJ databases">
        <title>Draft genome sequence of Xylaria bambusicola isolate GMP-LS, the root and basal stem rot pathogen of sugarcane in Indonesia.</title>
        <authorList>
            <person name="Selvaraj P."/>
            <person name="Muralishankar V."/>
            <person name="Muruganantham S."/>
            <person name="Sp S."/>
            <person name="Haryani S."/>
            <person name="Lau K.J.X."/>
            <person name="Naqvi N.I."/>
        </authorList>
    </citation>
    <scope>NUCLEOTIDE SEQUENCE [LARGE SCALE GENOMIC DNA]</scope>
    <source>
        <strain evidence="2">GMP-LS</strain>
    </source>
</reference>
<feature type="chain" id="PRO_5042970482" evidence="1">
    <location>
        <begin position="19"/>
        <end position="105"/>
    </location>
</feature>
<keyword evidence="3" id="KW-1185">Reference proteome</keyword>
<comment type="caution">
    <text evidence="2">The sequence shown here is derived from an EMBL/GenBank/DDBJ whole genome shotgun (WGS) entry which is preliminary data.</text>
</comment>
<accession>A0AAN7UEY8</accession>
<evidence type="ECO:0000313" key="3">
    <source>
        <dbReference type="Proteomes" id="UP001305414"/>
    </source>
</evidence>
<feature type="signal peptide" evidence="1">
    <location>
        <begin position="1"/>
        <end position="18"/>
    </location>
</feature>
<keyword evidence="1" id="KW-0732">Signal</keyword>
<dbReference type="Proteomes" id="UP001305414">
    <property type="component" value="Unassembled WGS sequence"/>
</dbReference>
<dbReference type="AlphaFoldDB" id="A0AAN7UEY8"/>
<organism evidence="2 3">
    <name type="scientific">Xylaria bambusicola</name>
    <dbReference type="NCBI Taxonomy" id="326684"/>
    <lineage>
        <taxon>Eukaryota</taxon>
        <taxon>Fungi</taxon>
        <taxon>Dikarya</taxon>
        <taxon>Ascomycota</taxon>
        <taxon>Pezizomycotina</taxon>
        <taxon>Sordariomycetes</taxon>
        <taxon>Xylariomycetidae</taxon>
        <taxon>Xylariales</taxon>
        <taxon>Xylariaceae</taxon>
        <taxon>Xylaria</taxon>
    </lineage>
</organism>
<dbReference type="Gene3D" id="3.40.50.1110">
    <property type="entry name" value="SGNH hydrolase"/>
    <property type="match status" value="1"/>
</dbReference>
<protein>
    <submittedName>
        <fullName evidence="2">Uncharacterized protein</fullName>
    </submittedName>
</protein>
<name>A0AAN7UEY8_9PEZI</name>
<evidence type="ECO:0000256" key="1">
    <source>
        <dbReference type="SAM" id="SignalP"/>
    </source>
</evidence>
<evidence type="ECO:0000313" key="2">
    <source>
        <dbReference type="EMBL" id="KAK5626502.1"/>
    </source>
</evidence>
<dbReference type="InterPro" id="IPR036514">
    <property type="entry name" value="SGNH_hydro_sf"/>
</dbReference>
<proteinExistence type="predicted"/>
<dbReference type="EMBL" id="JAWHQM010000003">
    <property type="protein sequence ID" value="KAK5626502.1"/>
    <property type="molecule type" value="Genomic_DNA"/>
</dbReference>